<dbReference type="PANTHER" id="PTHR47197">
    <property type="entry name" value="PROTEIN NIRF"/>
    <property type="match status" value="1"/>
</dbReference>
<dbReference type="NCBIfam" id="TIGR02276">
    <property type="entry name" value="beta_rpt_yvtn"/>
    <property type="match status" value="1"/>
</dbReference>
<dbReference type="InterPro" id="IPR048433">
    <property type="entry name" value="YNCE-like_beta-prop"/>
</dbReference>
<evidence type="ECO:0000256" key="1">
    <source>
        <dbReference type="ARBA" id="ARBA00022729"/>
    </source>
</evidence>
<evidence type="ECO:0000259" key="2">
    <source>
        <dbReference type="Pfam" id="PF21783"/>
    </source>
</evidence>
<dbReference type="Gene3D" id="2.130.10.10">
    <property type="entry name" value="YVTN repeat-like/Quinoprotein amine dehydrogenase"/>
    <property type="match status" value="1"/>
</dbReference>
<evidence type="ECO:0000313" key="3">
    <source>
        <dbReference type="EMBL" id="SVC70803.1"/>
    </source>
</evidence>
<dbReference type="InterPro" id="IPR015943">
    <property type="entry name" value="WD40/YVTN_repeat-like_dom_sf"/>
</dbReference>
<dbReference type="PANTHER" id="PTHR47197:SF3">
    <property type="entry name" value="DIHYDRO-HEME D1 DEHYDROGENASE"/>
    <property type="match status" value="1"/>
</dbReference>
<dbReference type="Pfam" id="PF21783">
    <property type="entry name" value="YNCE"/>
    <property type="match status" value="1"/>
</dbReference>
<organism evidence="3">
    <name type="scientific">marine metagenome</name>
    <dbReference type="NCBI Taxonomy" id="408172"/>
    <lineage>
        <taxon>unclassified sequences</taxon>
        <taxon>metagenomes</taxon>
        <taxon>ecological metagenomes</taxon>
    </lineage>
</organism>
<proteinExistence type="predicted"/>
<protein>
    <recommendedName>
        <fullName evidence="2">YNCE-like beta-propeller domain-containing protein</fullName>
    </recommendedName>
</protein>
<sequence length="113" mass="12390">VLTLLAVFTQLELAAAPKKLGYPSFLSPHARPILVHNGHVFVANTPSDTVDVIDAKSRKITQRINVGIDPVSLAIRPDGRELWVANHVSDSVSIIDINPKSRTYLRVVDTVQD</sequence>
<dbReference type="EMBL" id="UINC01106262">
    <property type="protein sequence ID" value="SVC70803.1"/>
    <property type="molecule type" value="Genomic_DNA"/>
</dbReference>
<feature type="non-terminal residue" evidence="3">
    <location>
        <position position="113"/>
    </location>
</feature>
<keyword evidence="1" id="KW-0732">Signal</keyword>
<name>A0A382PBN5_9ZZZZ</name>
<dbReference type="SUPFAM" id="SSF51004">
    <property type="entry name" value="C-terminal (heme d1) domain of cytochrome cd1-nitrite reductase"/>
    <property type="match status" value="1"/>
</dbReference>
<dbReference type="InterPro" id="IPR011964">
    <property type="entry name" value="YVTN_b-propeller_repeat"/>
</dbReference>
<dbReference type="InterPro" id="IPR051200">
    <property type="entry name" value="Host-pathogen_enzymatic-act"/>
</dbReference>
<accession>A0A382PBN5</accession>
<feature type="non-terminal residue" evidence="3">
    <location>
        <position position="1"/>
    </location>
</feature>
<reference evidence="3" key="1">
    <citation type="submission" date="2018-05" db="EMBL/GenBank/DDBJ databases">
        <authorList>
            <person name="Lanie J.A."/>
            <person name="Ng W.-L."/>
            <person name="Kazmierczak K.M."/>
            <person name="Andrzejewski T.M."/>
            <person name="Davidsen T.M."/>
            <person name="Wayne K.J."/>
            <person name="Tettelin H."/>
            <person name="Glass J.I."/>
            <person name="Rusch D."/>
            <person name="Podicherti R."/>
            <person name="Tsui H.-C.T."/>
            <person name="Winkler M.E."/>
        </authorList>
    </citation>
    <scope>NUCLEOTIDE SEQUENCE</scope>
</reference>
<dbReference type="InterPro" id="IPR011048">
    <property type="entry name" value="Haem_d1_sf"/>
</dbReference>
<gene>
    <name evidence="3" type="ORF">METZ01_LOCUS323657</name>
</gene>
<dbReference type="AlphaFoldDB" id="A0A382PBN5"/>
<feature type="domain" description="YNCE-like beta-propeller" evidence="2">
    <location>
        <begin position="37"/>
        <end position="110"/>
    </location>
</feature>